<keyword evidence="5" id="KW-0464">Manganese</keyword>
<dbReference type="InterPro" id="IPR050659">
    <property type="entry name" value="Peptidase_M24B"/>
</dbReference>
<dbReference type="GO" id="GO:0016787">
    <property type="term" value="F:hydrolase activity"/>
    <property type="evidence" value="ECO:0007669"/>
    <property type="project" value="UniProtKB-KW"/>
</dbReference>
<keyword evidence="10" id="KW-1185">Reference proteome</keyword>
<keyword evidence="4" id="KW-0378">Hydrolase</keyword>
<evidence type="ECO:0000256" key="3">
    <source>
        <dbReference type="ARBA" id="ARBA00022723"/>
    </source>
</evidence>
<dbReference type="PROSITE" id="PS51257">
    <property type="entry name" value="PROKAR_LIPOPROTEIN"/>
    <property type="match status" value="1"/>
</dbReference>
<feature type="domain" description="Creatinase N-terminal" evidence="8">
    <location>
        <begin position="63"/>
        <end position="193"/>
    </location>
</feature>
<comment type="cofactor">
    <cofactor evidence="1">
        <name>Mn(2+)</name>
        <dbReference type="ChEBI" id="CHEBI:29035"/>
    </cofactor>
</comment>
<dbReference type="Pfam" id="PF00557">
    <property type="entry name" value="Peptidase_M24"/>
    <property type="match status" value="1"/>
</dbReference>
<dbReference type="InterPro" id="IPR036005">
    <property type="entry name" value="Creatinase/aminopeptidase-like"/>
</dbReference>
<dbReference type="EMBL" id="JAUEPT010000067">
    <property type="protein sequence ID" value="KAK0434913.1"/>
    <property type="molecule type" value="Genomic_DNA"/>
</dbReference>
<feature type="domain" description="Peptidase M24" evidence="7">
    <location>
        <begin position="201"/>
        <end position="402"/>
    </location>
</feature>
<evidence type="ECO:0000256" key="6">
    <source>
        <dbReference type="RuleBase" id="RU000590"/>
    </source>
</evidence>
<dbReference type="InterPro" id="IPR000587">
    <property type="entry name" value="Creatinase_N"/>
</dbReference>
<evidence type="ECO:0000256" key="4">
    <source>
        <dbReference type="ARBA" id="ARBA00022801"/>
    </source>
</evidence>
<dbReference type="Gene3D" id="3.40.350.10">
    <property type="entry name" value="Creatinase/prolidase N-terminal domain"/>
    <property type="match status" value="1"/>
</dbReference>
<evidence type="ECO:0000259" key="7">
    <source>
        <dbReference type="Pfam" id="PF00557"/>
    </source>
</evidence>
<dbReference type="SUPFAM" id="SSF55920">
    <property type="entry name" value="Creatinase/aminopeptidase"/>
    <property type="match status" value="1"/>
</dbReference>
<gene>
    <name evidence="9" type="ORF">EV421DRAFT_1270004</name>
</gene>
<proteinExistence type="inferred from homology"/>
<dbReference type="Proteomes" id="UP001175226">
    <property type="component" value="Unassembled WGS sequence"/>
</dbReference>
<organism evidence="9 10">
    <name type="scientific">Armillaria borealis</name>
    <dbReference type="NCBI Taxonomy" id="47425"/>
    <lineage>
        <taxon>Eukaryota</taxon>
        <taxon>Fungi</taxon>
        <taxon>Dikarya</taxon>
        <taxon>Basidiomycota</taxon>
        <taxon>Agaricomycotina</taxon>
        <taxon>Agaricomycetes</taxon>
        <taxon>Agaricomycetidae</taxon>
        <taxon>Agaricales</taxon>
        <taxon>Marasmiineae</taxon>
        <taxon>Physalacriaceae</taxon>
        <taxon>Armillaria</taxon>
    </lineage>
</organism>
<protein>
    <submittedName>
        <fullName evidence="9">Peptidase M24, structural domain-containing protein</fullName>
    </submittedName>
</protein>
<dbReference type="PANTHER" id="PTHR46112:SF2">
    <property type="entry name" value="XAA-PRO AMINOPEPTIDASE P-RELATED"/>
    <property type="match status" value="1"/>
</dbReference>
<dbReference type="Gene3D" id="3.90.230.10">
    <property type="entry name" value="Creatinase/methionine aminopeptidase superfamily"/>
    <property type="match status" value="1"/>
</dbReference>
<dbReference type="InterPro" id="IPR029149">
    <property type="entry name" value="Creatin/AminoP/Spt16_N"/>
</dbReference>
<reference evidence="9" key="1">
    <citation type="submission" date="2023-06" db="EMBL/GenBank/DDBJ databases">
        <authorList>
            <consortium name="Lawrence Berkeley National Laboratory"/>
            <person name="Ahrendt S."/>
            <person name="Sahu N."/>
            <person name="Indic B."/>
            <person name="Wong-Bajracharya J."/>
            <person name="Merenyi Z."/>
            <person name="Ke H.-M."/>
            <person name="Monk M."/>
            <person name="Kocsube S."/>
            <person name="Drula E."/>
            <person name="Lipzen A."/>
            <person name="Balint B."/>
            <person name="Henrissat B."/>
            <person name="Andreopoulos B."/>
            <person name="Martin F.M."/>
            <person name="Harder C.B."/>
            <person name="Rigling D."/>
            <person name="Ford K.L."/>
            <person name="Foster G.D."/>
            <person name="Pangilinan J."/>
            <person name="Papanicolaou A."/>
            <person name="Barry K."/>
            <person name="LaButti K."/>
            <person name="Viragh M."/>
            <person name="Koriabine M."/>
            <person name="Yan M."/>
            <person name="Riley R."/>
            <person name="Champramary S."/>
            <person name="Plett K.L."/>
            <person name="Tsai I.J."/>
            <person name="Slot J."/>
            <person name="Sipos G."/>
            <person name="Plett J."/>
            <person name="Nagy L.G."/>
            <person name="Grigoriev I.V."/>
        </authorList>
    </citation>
    <scope>NUCLEOTIDE SEQUENCE</scope>
    <source>
        <strain evidence="9">FPL87.14</strain>
    </source>
</reference>
<dbReference type="GO" id="GO:0046872">
    <property type="term" value="F:metal ion binding"/>
    <property type="evidence" value="ECO:0007669"/>
    <property type="project" value="UniProtKB-KW"/>
</dbReference>
<evidence type="ECO:0000256" key="1">
    <source>
        <dbReference type="ARBA" id="ARBA00001936"/>
    </source>
</evidence>
<dbReference type="SUPFAM" id="SSF53092">
    <property type="entry name" value="Creatinase/prolidase N-terminal domain"/>
    <property type="match status" value="1"/>
</dbReference>
<name>A0AA39MIC5_9AGAR</name>
<evidence type="ECO:0000313" key="10">
    <source>
        <dbReference type="Proteomes" id="UP001175226"/>
    </source>
</evidence>
<dbReference type="PANTHER" id="PTHR46112">
    <property type="entry name" value="AMINOPEPTIDASE"/>
    <property type="match status" value="1"/>
</dbReference>
<evidence type="ECO:0000256" key="2">
    <source>
        <dbReference type="ARBA" id="ARBA00008766"/>
    </source>
</evidence>
<dbReference type="InterPro" id="IPR000994">
    <property type="entry name" value="Pept_M24"/>
</dbReference>
<sequence>MGSESKDKASPPRATRKRWYLLCLGIIAACLLAYPSRLPKLTSKVASHCSYLGPLPASEFHARLSALGETLTALNASAYIAEPGASALYYANVSSSHWHLSERPLLLIVDASARVTVLTPKFEGTRARLLSIPSDVEWVEWAEDEVPYKQLPDIEGTVFVDGSIRHFIVDGLRTAFPKATVVAAPTEIRQLRERKAEGELELLKCANEATLLAIRHTHKQMHIGIRESEARQLVARALADAGLKDGGCLTLFGENAALPHGSGTDRRLGPDDFALFDCTASLHGYWSDVTRTLALPASTIPDTHIQIWNFVHSAQHIAFQTARAGVVAKRVDEAPRLFLGLAGYAKYFTHRLGHGIGLEVHEDPYLNGGSEIVLQTGHTFSDEPGVYIEGKVGVRLEDCFYIAQNGSAVYLTAGVGGPASSPWKPTVAITYSIYHKGIINIPTGTDNIST</sequence>
<evidence type="ECO:0000259" key="8">
    <source>
        <dbReference type="Pfam" id="PF01321"/>
    </source>
</evidence>
<keyword evidence="3 6" id="KW-0479">Metal-binding</keyword>
<dbReference type="Pfam" id="PF01321">
    <property type="entry name" value="Creatinase_N"/>
    <property type="match status" value="1"/>
</dbReference>
<comment type="similarity">
    <text evidence="2 6">Belongs to the peptidase M24B family.</text>
</comment>
<dbReference type="PROSITE" id="PS00491">
    <property type="entry name" value="PROLINE_PEPTIDASE"/>
    <property type="match status" value="1"/>
</dbReference>
<dbReference type="InterPro" id="IPR001131">
    <property type="entry name" value="Peptidase_M24B_aminopep-P_CS"/>
</dbReference>
<evidence type="ECO:0000313" key="9">
    <source>
        <dbReference type="EMBL" id="KAK0434913.1"/>
    </source>
</evidence>
<comment type="caution">
    <text evidence="9">The sequence shown here is derived from an EMBL/GenBank/DDBJ whole genome shotgun (WGS) entry which is preliminary data.</text>
</comment>
<dbReference type="AlphaFoldDB" id="A0AA39MIC5"/>
<evidence type="ECO:0000256" key="5">
    <source>
        <dbReference type="ARBA" id="ARBA00023211"/>
    </source>
</evidence>
<accession>A0AA39MIC5</accession>